<dbReference type="GO" id="GO:0002949">
    <property type="term" value="P:tRNA threonylcarbamoyladenosine modification"/>
    <property type="evidence" value="ECO:0007669"/>
    <property type="project" value="InterPro"/>
</dbReference>
<dbReference type="InterPro" id="IPR043129">
    <property type="entry name" value="ATPase_NBD"/>
</dbReference>
<feature type="domain" description="Gcp-like" evidence="2">
    <location>
        <begin position="31"/>
        <end position="128"/>
    </location>
</feature>
<dbReference type="GO" id="GO:0005829">
    <property type="term" value="C:cytosol"/>
    <property type="evidence" value="ECO:0007669"/>
    <property type="project" value="TreeGrafter"/>
</dbReference>
<dbReference type="Proteomes" id="UP000597507">
    <property type="component" value="Unassembled WGS sequence"/>
</dbReference>
<dbReference type="InterPro" id="IPR022496">
    <property type="entry name" value="T6A_TsaB"/>
</dbReference>
<dbReference type="AlphaFoldDB" id="A0A8J3EBA7"/>
<sequence length="228" mass="22660">MPILALDGSLARCSAAVLDAEGRVLAAAAAQAERGHAALLPPLAARVLEEAGLAAPALRAVAVGVGPGGFTGLRAALALAQGIAFGAGGLPVVGVTTGEALVAALTEEERRGRAVWAALDTRRGRIMLERFAPGAALPEGLPAAFAERDLPMPAGPVAVAGDAAPGVAARLLARGADALLSEARLPDAVPLGRVALRRLAGALPPRAAEEPLYGEPPALRAPRPAPAA</sequence>
<organism evidence="3 4">
    <name type="scientific">Caldovatus sediminis</name>
    <dbReference type="NCBI Taxonomy" id="2041189"/>
    <lineage>
        <taxon>Bacteria</taxon>
        <taxon>Pseudomonadati</taxon>
        <taxon>Pseudomonadota</taxon>
        <taxon>Alphaproteobacteria</taxon>
        <taxon>Acetobacterales</taxon>
        <taxon>Roseomonadaceae</taxon>
        <taxon>Caldovatus</taxon>
    </lineage>
</organism>
<accession>A0A8J3EBA7</accession>
<dbReference type="PANTHER" id="PTHR11735:SF11">
    <property type="entry name" value="TRNA THREONYLCARBAMOYLADENOSINE BIOSYNTHESIS PROTEIN TSAB"/>
    <property type="match status" value="1"/>
</dbReference>
<comment type="caution">
    <text evidence="3">The sequence shown here is derived from an EMBL/GenBank/DDBJ whole genome shotgun (WGS) entry which is preliminary data.</text>
</comment>
<reference evidence="3 4" key="1">
    <citation type="journal article" date="2014" name="Int. J. Syst. Evol. Microbiol.">
        <title>Complete genome sequence of Corynebacterium casei LMG S-19264T (=DSM 44701T), isolated from a smear-ripened cheese.</title>
        <authorList>
            <consortium name="US DOE Joint Genome Institute (JGI-PGF)"/>
            <person name="Walter F."/>
            <person name="Albersmeier A."/>
            <person name="Kalinowski J."/>
            <person name="Ruckert C."/>
        </authorList>
    </citation>
    <scope>NUCLEOTIDE SEQUENCE [LARGE SCALE GENOMIC DNA]</scope>
    <source>
        <strain evidence="3 4">CGMCC 1.16330</strain>
    </source>
</reference>
<name>A0A8J3EBA7_9PROT</name>
<dbReference type="InterPro" id="IPR000905">
    <property type="entry name" value="Gcp-like_dom"/>
</dbReference>
<dbReference type="Gene3D" id="3.30.420.40">
    <property type="match status" value="2"/>
</dbReference>
<dbReference type="EMBL" id="BMKS01000002">
    <property type="protein sequence ID" value="GGG21230.1"/>
    <property type="molecule type" value="Genomic_DNA"/>
</dbReference>
<feature type="region of interest" description="Disordered" evidence="1">
    <location>
        <begin position="206"/>
        <end position="228"/>
    </location>
</feature>
<gene>
    <name evidence="3" type="ORF">GCM10010964_06800</name>
</gene>
<dbReference type="NCBIfam" id="TIGR03725">
    <property type="entry name" value="T6A_YeaZ"/>
    <property type="match status" value="1"/>
</dbReference>
<dbReference type="Pfam" id="PF00814">
    <property type="entry name" value="TsaD"/>
    <property type="match status" value="1"/>
</dbReference>
<proteinExistence type="predicted"/>
<dbReference type="RefSeq" id="WP_188898492.1">
    <property type="nucleotide sequence ID" value="NZ_BMKS01000002.1"/>
</dbReference>
<dbReference type="SUPFAM" id="SSF53067">
    <property type="entry name" value="Actin-like ATPase domain"/>
    <property type="match status" value="1"/>
</dbReference>
<evidence type="ECO:0000313" key="3">
    <source>
        <dbReference type="EMBL" id="GGG21230.1"/>
    </source>
</evidence>
<protein>
    <recommendedName>
        <fullName evidence="2">Gcp-like domain-containing protein</fullName>
    </recommendedName>
</protein>
<dbReference type="PANTHER" id="PTHR11735">
    <property type="entry name" value="TRNA N6-ADENOSINE THREONYLCARBAMOYLTRANSFERASE"/>
    <property type="match status" value="1"/>
</dbReference>
<evidence type="ECO:0000313" key="4">
    <source>
        <dbReference type="Proteomes" id="UP000597507"/>
    </source>
</evidence>
<evidence type="ECO:0000259" key="2">
    <source>
        <dbReference type="Pfam" id="PF00814"/>
    </source>
</evidence>
<keyword evidence="4" id="KW-1185">Reference proteome</keyword>
<evidence type="ECO:0000256" key="1">
    <source>
        <dbReference type="SAM" id="MobiDB-lite"/>
    </source>
</evidence>